<evidence type="ECO:0000256" key="3">
    <source>
        <dbReference type="ARBA" id="ARBA00022692"/>
    </source>
</evidence>
<dbReference type="RefSeq" id="WP_091105300.1">
    <property type="nucleotide sequence ID" value="NZ_FOBF01000027.1"/>
</dbReference>
<dbReference type="CDD" id="cd15904">
    <property type="entry name" value="TSPO_MBR"/>
    <property type="match status" value="1"/>
</dbReference>
<dbReference type="Gene3D" id="1.20.1260.100">
    <property type="entry name" value="TspO/MBR protein"/>
    <property type="match status" value="1"/>
</dbReference>
<evidence type="ECO:0000256" key="2">
    <source>
        <dbReference type="ARBA" id="ARBA00007524"/>
    </source>
</evidence>
<dbReference type="Proteomes" id="UP000198953">
    <property type="component" value="Unassembled WGS sequence"/>
</dbReference>
<dbReference type="GO" id="GO:0033013">
    <property type="term" value="P:tetrapyrrole metabolic process"/>
    <property type="evidence" value="ECO:0007669"/>
    <property type="project" value="UniProtKB-ARBA"/>
</dbReference>
<protein>
    <submittedName>
        <fullName evidence="7">TspO and MBR related proteins</fullName>
    </submittedName>
</protein>
<feature type="transmembrane region" description="Helical" evidence="6">
    <location>
        <begin position="79"/>
        <end position="98"/>
    </location>
</feature>
<dbReference type="PANTHER" id="PTHR10057">
    <property type="entry name" value="PERIPHERAL-TYPE BENZODIAZEPINE RECEPTOR"/>
    <property type="match status" value="1"/>
</dbReference>
<keyword evidence="3 6" id="KW-0812">Transmembrane</keyword>
<dbReference type="InterPro" id="IPR006311">
    <property type="entry name" value="TAT_signal"/>
</dbReference>
<dbReference type="AlphaFoldDB" id="A0A1H8GW86"/>
<keyword evidence="8" id="KW-1185">Reference proteome</keyword>
<dbReference type="PROSITE" id="PS51318">
    <property type="entry name" value="TAT"/>
    <property type="match status" value="1"/>
</dbReference>
<reference evidence="7 8" key="1">
    <citation type="submission" date="2016-10" db="EMBL/GenBank/DDBJ databases">
        <authorList>
            <person name="de Groot N.N."/>
        </authorList>
    </citation>
    <scope>NUCLEOTIDE SEQUENCE [LARGE SCALE GENOMIC DNA]</scope>
    <source>
        <strain evidence="7 8">DSM 43357</strain>
    </source>
</reference>
<proteinExistence type="inferred from homology"/>
<sequence>MTKRGNFRRNLLMTGAAVTAGAVVGGRASASGMSWYRTLRKPPWQPPRQTFALVWTPVYALIAYAGARALSSDGDRRGIASALAVNLALNAAWTPLFFRARSPWLAMLDVVALDVSNVVLLRRFLRADRRAGLALVPYVAWTAFATALNGSIAARNT</sequence>
<comment type="similarity">
    <text evidence="2">Belongs to the TspO/BZRP family.</text>
</comment>
<comment type="subcellular location">
    <subcellularLocation>
        <location evidence="1">Membrane</location>
        <topology evidence="1">Multi-pass membrane protein</topology>
    </subcellularLocation>
</comment>
<feature type="transmembrane region" description="Helical" evidence="6">
    <location>
        <begin position="133"/>
        <end position="154"/>
    </location>
</feature>
<evidence type="ECO:0000256" key="5">
    <source>
        <dbReference type="ARBA" id="ARBA00023136"/>
    </source>
</evidence>
<accession>A0A1H8GW86</accession>
<evidence type="ECO:0000256" key="4">
    <source>
        <dbReference type="ARBA" id="ARBA00022989"/>
    </source>
</evidence>
<feature type="transmembrane region" description="Helical" evidence="6">
    <location>
        <begin position="49"/>
        <end position="67"/>
    </location>
</feature>
<gene>
    <name evidence="7" type="ORF">SAMN05660976_07652</name>
</gene>
<keyword evidence="4 6" id="KW-1133">Transmembrane helix</keyword>
<dbReference type="STRING" id="46177.SAMN05660976_07652"/>
<dbReference type="FunFam" id="1.20.1260.100:FF:000001">
    <property type="entry name" value="translocator protein 2"/>
    <property type="match status" value="1"/>
</dbReference>
<dbReference type="EMBL" id="FOBF01000027">
    <property type="protein sequence ID" value="SEN47538.1"/>
    <property type="molecule type" value="Genomic_DNA"/>
</dbReference>
<evidence type="ECO:0000313" key="7">
    <source>
        <dbReference type="EMBL" id="SEN47538.1"/>
    </source>
</evidence>
<organism evidence="7 8">
    <name type="scientific">Nonomuraea pusilla</name>
    <dbReference type="NCBI Taxonomy" id="46177"/>
    <lineage>
        <taxon>Bacteria</taxon>
        <taxon>Bacillati</taxon>
        <taxon>Actinomycetota</taxon>
        <taxon>Actinomycetes</taxon>
        <taxon>Streptosporangiales</taxon>
        <taxon>Streptosporangiaceae</taxon>
        <taxon>Nonomuraea</taxon>
    </lineage>
</organism>
<dbReference type="PIRSF" id="PIRSF005859">
    <property type="entry name" value="PBR"/>
    <property type="match status" value="1"/>
</dbReference>
<name>A0A1H8GW86_9ACTN</name>
<dbReference type="OrthoDB" id="9795496at2"/>
<dbReference type="PANTHER" id="PTHR10057:SF0">
    <property type="entry name" value="TRANSLOCATOR PROTEIN"/>
    <property type="match status" value="1"/>
</dbReference>
<keyword evidence="5 6" id="KW-0472">Membrane</keyword>
<dbReference type="Pfam" id="PF03073">
    <property type="entry name" value="TspO_MBR"/>
    <property type="match status" value="1"/>
</dbReference>
<evidence type="ECO:0000256" key="6">
    <source>
        <dbReference type="SAM" id="Phobius"/>
    </source>
</evidence>
<dbReference type="GO" id="GO:0016020">
    <property type="term" value="C:membrane"/>
    <property type="evidence" value="ECO:0007669"/>
    <property type="project" value="UniProtKB-SubCell"/>
</dbReference>
<evidence type="ECO:0000313" key="8">
    <source>
        <dbReference type="Proteomes" id="UP000198953"/>
    </source>
</evidence>
<dbReference type="InterPro" id="IPR038330">
    <property type="entry name" value="TspO/MBR-related_sf"/>
</dbReference>
<evidence type="ECO:0000256" key="1">
    <source>
        <dbReference type="ARBA" id="ARBA00004141"/>
    </source>
</evidence>
<dbReference type="InterPro" id="IPR004307">
    <property type="entry name" value="TspO_MBR"/>
</dbReference>